<organism evidence="1 2">
    <name type="scientific">Hypholoma sublateritium (strain FD-334 SS-4)</name>
    <dbReference type="NCBI Taxonomy" id="945553"/>
    <lineage>
        <taxon>Eukaryota</taxon>
        <taxon>Fungi</taxon>
        <taxon>Dikarya</taxon>
        <taxon>Basidiomycota</taxon>
        <taxon>Agaricomycotina</taxon>
        <taxon>Agaricomycetes</taxon>
        <taxon>Agaricomycetidae</taxon>
        <taxon>Agaricales</taxon>
        <taxon>Agaricineae</taxon>
        <taxon>Strophariaceae</taxon>
        <taxon>Hypholoma</taxon>
    </lineage>
</organism>
<protein>
    <submittedName>
        <fullName evidence="1">Uncharacterized protein</fullName>
    </submittedName>
</protein>
<evidence type="ECO:0000313" key="2">
    <source>
        <dbReference type="Proteomes" id="UP000054270"/>
    </source>
</evidence>
<sequence length="186" mass="20894">MWKNRDNAPVVGMDFVKEASHRVSVDNVGLWRNALKLYPQSSLGSNIIATHSNSVGTRHEVVDLRGPSGQVIVHQQQLDVKTATQKRICSYFLSCWSCREAIYFKPSHPTGLACRFLFTPKATNIETDRNSPQARARGWPHPSCTMLEMEVVVIQGFSQVRVLTSLDALPEVTRFIVNLKAMRMAP</sequence>
<dbReference type="EMBL" id="KN817528">
    <property type="protein sequence ID" value="KJA26190.1"/>
    <property type="molecule type" value="Genomic_DNA"/>
</dbReference>
<proteinExistence type="predicted"/>
<accession>A0A0D2Q3M9</accession>
<reference evidence="2" key="1">
    <citation type="submission" date="2014-04" db="EMBL/GenBank/DDBJ databases">
        <title>Evolutionary Origins and Diversification of the Mycorrhizal Mutualists.</title>
        <authorList>
            <consortium name="DOE Joint Genome Institute"/>
            <consortium name="Mycorrhizal Genomics Consortium"/>
            <person name="Kohler A."/>
            <person name="Kuo A."/>
            <person name="Nagy L.G."/>
            <person name="Floudas D."/>
            <person name="Copeland A."/>
            <person name="Barry K.W."/>
            <person name="Cichocki N."/>
            <person name="Veneault-Fourrey C."/>
            <person name="LaButti K."/>
            <person name="Lindquist E.A."/>
            <person name="Lipzen A."/>
            <person name="Lundell T."/>
            <person name="Morin E."/>
            <person name="Murat C."/>
            <person name="Riley R."/>
            <person name="Ohm R."/>
            <person name="Sun H."/>
            <person name="Tunlid A."/>
            <person name="Henrissat B."/>
            <person name="Grigoriev I.V."/>
            <person name="Hibbett D.S."/>
            <person name="Martin F."/>
        </authorList>
    </citation>
    <scope>NUCLEOTIDE SEQUENCE [LARGE SCALE GENOMIC DNA]</scope>
    <source>
        <strain evidence="2">FD-334 SS-4</strain>
    </source>
</reference>
<name>A0A0D2Q3M9_HYPSF</name>
<evidence type="ECO:0000313" key="1">
    <source>
        <dbReference type="EMBL" id="KJA26190.1"/>
    </source>
</evidence>
<keyword evidence="2" id="KW-1185">Reference proteome</keyword>
<dbReference type="Proteomes" id="UP000054270">
    <property type="component" value="Unassembled WGS sequence"/>
</dbReference>
<dbReference type="AlphaFoldDB" id="A0A0D2Q3M9"/>
<gene>
    <name evidence="1" type="ORF">HYPSUDRAFT_303737</name>
</gene>